<reference evidence="2" key="1">
    <citation type="journal article" date="2023" name="Int. J. Syst. Evol. Microbiol.">
        <title>Mesoterricola silvestris gen. nov., sp. nov., Mesoterricola sediminis sp. nov., Geothrix oryzae sp. nov., Geothrix edaphica sp. nov., Geothrix rubra sp. nov., and Geothrix limicola sp. nov., six novel members of Acidobacteriota isolated from soils.</title>
        <authorList>
            <person name="Itoh H."/>
            <person name="Sugisawa Y."/>
            <person name="Mise K."/>
            <person name="Xu Z."/>
            <person name="Kuniyasu M."/>
            <person name="Ushijima N."/>
            <person name="Kawano K."/>
            <person name="Kobayashi E."/>
            <person name="Shiratori Y."/>
            <person name="Masuda Y."/>
            <person name="Senoo K."/>
        </authorList>
    </citation>
    <scope>NUCLEOTIDE SEQUENCE [LARGE SCALE GENOMIC DNA]</scope>
    <source>
        <strain evidence="2">W79</strain>
    </source>
</reference>
<dbReference type="KEGG" id="msil:METEAL_20750"/>
<sequence>MQPIPAGDFTIYMKGQAQSEAASGSNSGFCLLLANGTTAGAGNQAVLGSLTYNAGSTWIYVWTGYNTFSTNLWVRTERANYLRIRRAGTNYYWGTSQDGKTWTDYAYNPTFTPTHFGVAAIANQSAAAHMSVEFFRYYPSATATLGGLFETITA</sequence>
<name>A0AA48GW28_9BACT</name>
<protein>
    <submittedName>
        <fullName evidence="1">Uncharacterized protein</fullName>
    </submittedName>
</protein>
<dbReference type="Proteomes" id="UP001238179">
    <property type="component" value="Chromosome"/>
</dbReference>
<organism evidence="1 2">
    <name type="scientific">Mesoterricola silvestris</name>
    <dbReference type="NCBI Taxonomy" id="2927979"/>
    <lineage>
        <taxon>Bacteria</taxon>
        <taxon>Pseudomonadati</taxon>
        <taxon>Acidobacteriota</taxon>
        <taxon>Holophagae</taxon>
        <taxon>Holophagales</taxon>
        <taxon>Holophagaceae</taxon>
        <taxon>Mesoterricola</taxon>
    </lineage>
</organism>
<evidence type="ECO:0000313" key="2">
    <source>
        <dbReference type="Proteomes" id="UP001238179"/>
    </source>
</evidence>
<dbReference type="AlphaFoldDB" id="A0AA48GW28"/>
<dbReference type="SUPFAM" id="SSF49899">
    <property type="entry name" value="Concanavalin A-like lectins/glucanases"/>
    <property type="match status" value="1"/>
</dbReference>
<dbReference type="EMBL" id="AP027080">
    <property type="protein sequence ID" value="BDU72901.1"/>
    <property type="molecule type" value="Genomic_DNA"/>
</dbReference>
<evidence type="ECO:0000313" key="1">
    <source>
        <dbReference type="EMBL" id="BDU72901.1"/>
    </source>
</evidence>
<dbReference type="Gene3D" id="2.60.120.200">
    <property type="match status" value="1"/>
</dbReference>
<gene>
    <name evidence="1" type="ORF">METEAL_20750</name>
</gene>
<proteinExistence type="predicted"/>
<accession>A0AA48GW28</accession>
<keyword evidence="2" id="KW-1185">Reference proteome</keyword>
<dbReference type="InterPro" id="IPR013320">
    <property type="entry name" value="ConA-like_dom_sf"/>
</dbReference>